<evidence type="ECO:0000256" key="1">
    <source>
        <dbReference type="ARBA" id="ARBA00022553"/>
    </source>
</evidence>
<keyword evidence="5" id="KW-0378">Hydrolase</keyword>
<sequence>MQKDDFIRLRHMLDAAKEAIKFAKNKTRDSLEADRMLTLSIVKDLEIIGEAASNATKECLEELPRIPWQNIISMRNRLIHGYFNINLDILWKTVTEDIPPLIAELDKIVPSEDET</sequence>
<keyword evidence="4" id="KW-0547">Nucleotide-binding</keyword>
<dbReference type="InterPro" id="IPR008201">
    <property type="entry name" value="HepT-like"/>
</dbReference>
<dbReference type="EMBL" id="MGDI01000044">
    <property type="protein sequence ID" value="OGL51313.1"/>
    <property type="molecule type" value="Genomic_DNA"/>
</dbReference>
<dbReference type="Pfam" id="PF01934">
    <property type="entry name" value="HepT-like"/>
    <property type="match status" value="1"/>
</dbReference>
<keyword evidence="2" id="KW-1277">Toxin-antitoxin system</keyword>
<comment type="caution">
    <text evidence="6">The sequence shown here is derived from an EMBL/GenBank/DDBJ whole genome shotgun (WGS) entry which is preliminary data.</text>
</comment>
<name>A0A1F7SC08_9BACT</name>
<keyword evidence="3" id="KW-0540">Nuclease</keyword>
<dbReference type="PANTHER" id="PTHR34139:SF1">
    <property type="entry name" value="RNASE MJ1380-RELATED"/>
    <property type="match status" value="1"/>
</dbReference>
<dbReference type="GO" id="GO:0004540">
    <property type="term" value="F:RNA nuclease activity"/>
    <property type="evidence" value="ECO:0007669"/>
    <property type="project" value="InterPro"/>
</dbReference>
<accession>A0A1F7SC08</accession>
<dbReference type="Proteomes" id="UP000178082">
    <property type="component" value="Unassembled WGS sequence"/>
</dbReference>
<dbReference type="GO" id="GO:0000166">
    <property type="term" value="F:nucleotide binding"/>
    <property type="evidence" value="ECO:0007669"/>
    <property type="project" value="UniProtKB-KW"/>
</dbReference>
<dbReference type="GO" id="GO:0016787">
    <property type="term" value="F:hydrolase activity"/>
    <property type="evidence" value="ECO:0007669"/>
    <property type="project" value="UniProtKB-KW"/>
</dbReference>
<evidence type="ECO:0000313" key="6">
    <source>
        <dbReference type="EMBL" id="OGL51313.1"/>
    </source>
</evidence>
<dbReference type="STRING" id="1817883.A3G31_03510"/>
<evidence type="ECO:0000256" key="4">
    <source>
        <dbReference type="ARBA" id="ARBA00022741"/>
    </source>
</evidence>
<evidence type="ECO:0000256" key="2">
    <source>
        <dbReference type="ARBA" id="ARBA00022649"/>
    </source>
</evidence>
<dbReference type="GO" id="GO:0110001">
    <property type="term" value="C:toxin-antitoxin complex"/>
    <property type="evidence" value="ECO:0007669"/>
    <property type="project" value="InterPro"/>
</dbReference>
<evidence type="ECO:0000313" key="7">
    <source>
        <dbReference type="Proteomes" id="UP000178082"/>
    </source>
</evidence>
<gene>
    <name evidence="6" type="ORF">A3G31_03510</name>
</gene>
<organism evidence="6 7">
    <name type="scientific">Candidatus Schekmanbacteria bacterium RIFCSPLOWO2_12_FULL_38_15</name>
    <dbReference type="NCBI Taxonomy" id="1817883"/>
    <lineage>
        <taxon>Bacteria</taxon>
        <taxon>Candidatus Schekmaniibacteriota</taxon>
    </lineage>
</organism>
<keyword evidence="1" id="KW-0597">Phosphoprotein</keyword>
<protein>
    <recommendedName>
        <fullName evidence="8">DUF86 domain-containing protein</fullName>
    </recommendedName>
</protein>
<dbReference type="InterPro" id="IPR051813">
    <property type="entry name" value="HepT_RNase_toxin"/>
</dbReference>
<reference evidence="6 7" key="1">
    <citation type="journal article" date="2016" name="Nat. Commun.">
        <title>Thousands of microbial genomes shed light on interconnected biogeochemical processes in an aquifer system.</title>
        <authorList>
            <person name="Anantharaman K."/>
            <person name="Brown C.T."/>
            <person name="Hug L.A."/>
            <person name="Sharon I."/>
            <person name="Castelle C.J."/>
            <person name="Probst A.J."/>
            <person name="Thomas B.C."/>
            <person name="Singh A."/>
            <person name="Wilkins M.J."/>
            <person name="Karaoz U."/>
            <person name="Brodie E.L."/>
            <person name="Williams K.H."/>
            <person name="Hubbard S.S."/>
            <person name="Banfield J.F."/>
        </authorList>
    </citation>
    <scope>NUCLEOTIDE SEQUENCE [LARGE SCALE GENOMIC DNA]</scope>
</reference>
<proteinExistence type="predicted"/>
<evidence type="ECO:0008006" key="8">
    <source>
        <dbReference type="Google" id="ProtNLM"/>
    </source>
</evidence>
<evidence type="ECO:0000256" key="3">
    <source>
        <dbReference type="ARBA" id="ARBA00022722"/>
    </source>
</evidence>
<dbReference type="PANTHER" id="PTHR34139">
    <property type="entry name" value="UPF0331 PROTEIN MJ0127"/>
    <property type="match status" value="1"/>
</dbReference>
<dbReference type="AlphaFoldDB" id="A0A1F7SC08"/>
<evidence type="ECO:0000256" key="5">
    <source>
        <dbReference type="ARBA" id="ARBA00022801"/>
    </source>
</evidence>